<dbReference type="CDD" id="cd04301">
    <property type="entry name" value="NAT_SF"/>
    <property type="match status" value="1"/>
</dbReference>
<keyword evidence="5" id="KW-1185">Reference proteome</keyword>
<name>A0A841TB45_9BACL</name>
<dbReference type="InterPro" id="IPR050832">
    <property type="entry name" value="Bact_Acetyltransf"/>
</dbReference>
<keyword evidence="2" id="KW-0012">Acyltransferase</keyword>
<dbReference type="SUPFAM" id="SSF55729">
    <property type="entry name" value="Acyl-CoA N-acyltransferases (Nat)"/>
    <property type="match status" value="1"/>
</dbReference>
<sequence>MSKVEYRRLTIEEAGRLREIDRSETIDLIYVMQDGVVKEKPVSNECPTWNDAQLLEIQDRFRYELENGGMAIGAFDGDPLVGFGVLAHQFRGEDADRLQVDLMYVSRSHRRQGIGSRIIEQLSEEARRRGASYLYISSTETRSAVSFYRSVGSRLADEVDEELFRKEPLDIHMLKKL</sequence>
<dbReference type="InterPro" id="IPR016181">
    <property type="entry name" value="Acyl_CoA_acyltransferase"/>
</dbReference>
<proteinExistence type="predicted"/>
<comment type="caution">
    <text evidence="4">The sequence shown here is derived from an EMBL/GenBank/DDBJ whole genome shotgun (WGS) entry which is preliminary data.</text>
</comment>
<keyword evidence="1 4" id="KW-0808">Transferase</keyword>
<evidence type="ECO:0000256" key="2">
    <source>
        <dbReference type="ARBA" id="ARBA00023315"/>
    </source>
</evidence>
<dbReference type="PROSITE" id="PS51186">
    <property type="entry name" value="GNAT"/>
    <property type="match status" value="1"/>
</dbReference>
<protein>
    <submittedName>
        <fullName evidence="4">GNAT family N-acetyltransferase</fullName>
    </submittedName>
</protein>
<evidence type="ECO:0000256" key="1">
    <source>
        <dbReference type="ARBA" id="ARBA00022679"/>
    </source>
</evidence>
<dbReference type="Proteomes" id="UP000574133">
    <property type="component" value="Unassembled WGS sequence"/>
</dbReference>
<dbReference type="RefSeq" id="WP_185177897.1">
    <property type="nucleotide sequence ID" value="NZ_CBCSEP010000016.1"/>
</dbReference>
<organism evidence="4 5">
    <name type="scientific">Cohnella lubricantis</name>
    <dbReference type="NCBI Taxonomy" id="2163172"/>
    <lineage>
        <taxon>Bacteria</taxon>
        <taxon>Bacillati</taxon>
        <taxon>Bacillota</taxon>
        <taxon>Bacilli</taxon>
        <taxon>Bacillales</taxon>
        <taxon>Paenibacillaceae</taxon>
        <taxon>Cohnella</taxon>
    </lineage>
</organism>
<dbReference type="Gene3D" id="3.40.630.30">
    <property type="match status" value="1"/>
</dbReference>
<gene>
    <name evidence="4" type="ORF">H4Q31_04615</name>
</gene>
<evidence type="ECO:0000313" key="4">
    <source>
        <dbReference type="EMBL" id="MBB6676608.1"/>
    </source>
</evidence>
<dbReference type="Pfam" id="PF00583">
    <property type="entry name" value="Acetyltransf_1"/>
    <property type="match status" value="1"/>
</dbReference>
<accession>A0A841TB45</accession>
<reference evidence="4 5" key="1">
    <citation type="submission" date="2020-08" db="EMBL/GenBank/DDBJ databases">
        <title>Cohnella phylogeny.</title>
        <authorList>
            <person name="Dunlap C."/>
        </authorList>
    </citation>
    <scope>NUCLEOTIDE SEQUENCE [LARGE SCALE GENOMIC DNA]</scope>
    <source>
        <strain evidence="4 5">DSM 103658</strain>
    </source>
</reference>
<evidence type="ECO:0000259" key="3">
    <source>
        <dbReference type="PROSITE" id="PS51186"/>
    </source>
</evidence>
<feature type="domain" description="N-acetyltransferase" evidence="3">
    <location>
        <begin position="4"/>
        <end position="177"/>
    </location>
</feature>
<dbReference type="PANTHER" id="PTHR43877">
    <property type="entry name" value="AMINOALKYLPHOSPHONATE N-ACETYLTRANSFERASE-RELATED-RELATED"/>
    <property type="match status" value="1"/>
</dbReference>
<dbReference type="GO" id="GO:0016747">
    <property type="term" value="F:acyltransferase activity, transferring groups other than amino-acyl groups"/>
    <property type="evidence" value="ECO:0007669"/>
    <property type="project" value="InterPro"/>
</dbReference>
<dbReference type="EMBL" id="JACJVN010000019">
    <property type="protein sequence ID" value="MBB6676608.1"/>
    <property type="molecule type" value="Genomic_DNA"/>
</dbReference>
<evidence type="ECO:0000313" key="5">
    <source>
        <dbReference type="Proteomes" id="UP000574133"/>
    </source>
</evidence>
<dbReference type="AlphaFoldDB" id="A0A841TB45"/>
<dbReference type="InterPro" id="IPR000182">
    <property type="entry name" value="GNAT_dom"/>
</dbReference>